<dbReference type="GO" id="GO:0005524">
    <property type="term" value="F:ATP binding"/>
    <property type="evidence" value="ECO:0007669"/>
    <property type="project" value="UniProtKB-KW"/>
</dbReference>
<dbReference type="SUPFAM" id="SSF52540">
    <property type="entry name" value="P-loop containing nucleoside triphosphate hydrolases"/>
    <property type="match status" value="1"/>
</dbReference>
<dbReference type="PANTHER" id="PTHR42788">
    <property type="entry name" value="TAURINE IMPORT ATP-BINDING PROTEIN-RELATED"/>
    <property type="match status" value="1"/>
</dbReference>
<dbReference type="AlphaFoldDB" id="A0A6L8W910"/>
<dbReference type="InterPro" id="IPR027417">
    <property type="entry name" value="P-loop_NTPase"/>
</dbReference>
<evidence type="ECO:0000256" key="1">
    <source>
        <dbReference type="ARBA" id="ARBA00005417"/>
    </source>
</evidence>
<organism evidence="6 7">
    <name type="scientific">Sneathiella litorea</name>
    <dbReference type="NCBI Taxonomy" id="2606216"/>
    <lineage>
        <taxon>Bacteria</taxon>
        <taxon>Pseudomonadati</taxon>
        <taxon>Pseudomonadota</taxon>
        <taxon>Alphaproteobacteria</taxon>
        <taxon>Sneathiellales</taxon>
        <taxon>Sneathiellaceae</taxon>
        <taxon>Sneathiella</taxon>
    </lineage>
</organism>
<gene>
    <name evidence="6" type="ORF">GQE98_13275</name>
</gene>
<dbReference type="InterPro" id="IPR003439">
    <property type="entry name" value="ABC_transporter-like_ATP-bd"/>
</dbReference>
<dbReference type="EMBL" id="WTUW01000002">
    <property type="protein sequence ID" value="MZR31606.1"/>
    <property type="molecule type" value="Genomic_DNA"/>
</dbReference>
<dbReference type="Gene3D" id="3.40.50.300">
    <property type="entry name" value="P-loop containing nucleotide triphosphate hydrolases"/>
    <property type="match status" value="1"/>
</dbReference>
<comment type="caution">
    <text evidence="6">The sequence shown here is derived from an EMBL/GenBank/DDBJ whole genome shotgun (WGS) entry which is preliminary data.</text>
</comment>
<dbReference type="Proteomes" id="UP000476030">
    <property type="component" value="Unassembled WGS sequence"/>
</dbReference>
<evidence type="ECO:0000256" key="2">
    <source>
        <dbReference type="ARBA" id="ARBA00022448"/>
    </source>
</evidence>
<dbReference type="Pfam" id="PF00005">
    <property type="entry name" value="ABC_tran"/>
    <property type="match status" value="1"/>
</dbReference>
<keyword evidence="4 6" id="KW-0067">ATP-binding</keyword>
<evidence type="ECO:0000259" key="5">
    <source>
        <dbReference type="PROSITE" id="PS50893"/>
    </source>
</evidence>
<dbReference type="InterPro" id="IPR050166">
    <property type="entry name" value="ABC_transporter_ATP-bind"/>
</dbReference>
<evidence type="ECO:0000313" key="6">
    <source>
        <dbReference type="EMBL" id="MZR31606.1"/>
    </source>
</evidence>
<proteinExistence type="inferred from homology"/>
<dbReference type="CDD" id="cd03293">
    <property type="entry name" value="ABC_NrtD_SsuB_transporters"/>
    <property type="match status" value="1"/>
</dbReference>
<evidence type="ECO:0000313" key="7">
    <source>
        <dbReference type="Proteomes" id="UP000476030"/>
    </source>
</evidence>
<dbReference type="InterPro" id="IPR003593">
    <property type="entry name" value="AAA+_ATPase"/>
</dbReference>
<feature type="domain" description="ABC transporter" evidence="5">
    <location>
        <begin position="8"/>
        <end position="240"/>
    </location>
</feature>
<reference evidence="6 7" key="1">
    <citation type="submission" date="2019-12" db="EMBL/GenBank/DDBJ databases">
        <title>Snethiella sp. nov. sp. isolated from sea sand.</title>
        <authorList>
            <person name="Kim J."/>
            <person name="Jeong S.E."/>
            <person name="Jung H.S."/>
            <person name="Jeon C.O."/>
        </authorList>
    </citation>
    <scope>NUCLEOTIDE SEQUENCE [LARGE SCALE GENOMIC DNA]</scope>
    <source>
        <strain evidence="6 7">DP05</strain>
    </source>
</reference>
<sequence length="267" mass="29972">MQSSSDFLIFDNVTKVFESPDGGQVTAIDNFSLNVSDGEFITIVGPSGCGKSTLLNLVVGLDKPSSGQILINGKPAWQQLRNIGYVTQEDNLYPWRTLRENVEFPLEIRGMSKSERRKRSAELLEKVGLAGFENRYGHQLSGGMRQRGNIVRALSFDPGLIIMDEPFGPLDAQTRIVLQQQLLDLWLQDKKTVIFITHDLQEAIALGDRVVVMTARPGRIRSVYDIKLTRPRDLHHLHDDPEFRNALSDLWDELADEVSAANAMGRK</sequence>
<comment type="similarity">
    <text evidence="1">Belongs to the ABC transporter superfamily.</text>
</comment>
<dbReference type="RefSeq" id="WP_161316094.1">
    <property type="nucleotide sequence ID" value="NZ_WTUW01000002.1"/>
</dbReference>
<evidence type="ECO:0000256" key="3">
    <source>
        <dbReference type="ARBA" id="ARBA00022741"/>
    </source>
</evidence>
<accession>A0A6L8W910</accession>
<protein>
    <submittedName>
        <fullName evidence="6">ATP-binding cassette domain-containing protein</fullName>
    </submittedName>
</protein>
<dbReference type="GO" id="GO:0016887">
    <property type="term" value="F:ATP hydrolysis activity"/>
    <property type="evidence" value="ECO:0007669"/>
    <property type="project" value="InterPro"/>
</dbReference>
<dbReference type="PANTHER" id="PTHR42788:SF13">
    <property type="entry name" value="ALIPHATIC SULFONATES IMPORT ATP-BINDING PROTEIN SSUB"/>
    <property type="match status" value="1"/>
</dbReference>
<dbReference type="SMART" id="SM00382">
    <property type="entry name" value="AAA"/>
    <property type="match status" value="1"/>
</dbReference>
<name>A0A6L8W910_9PROT</name>
<keyword evidence="7" id="KW-1185">Reference proteome</keyword>
<keyword evidence="3" id="KW-0547">Nucleotide-binding</keyword>
<dbReference type="PROSITE" id="PS50893">
    <property type="entry name" value="ABC_TRANSPORTER_2"/>
    <property type="match status" value="1"/>
</dbReference>
<keyword evidence="2" id="KW-0813">Transport</keyword>
<evidence type="ECO:0000256" key="4">
    <source>
        <dbReference type="ARBA" id="ARBA00022840"/>
    </source>
</evidence>